<reference evidence="3" key="2">
    <citation type="submission" date="2022-01" db="EMBL/GenBank/DDBJ databases">
        <authorList>
            <person name="Yamashiro T."/>
            <person name="Shiraishi A."/>
            <person name="Satake H."/>
            <person name="Nakayama K."/>
        </authorList>
    </citation>
    <scope>NUCLEOTIDE SEQUENCE</scope>
</reference>
<keyword evidence="2" id="KW-0472">Membrane</keyword>
<protein>
    <submittedName>
        <fullName evidence="3">Uncharacterized protein</fullName>
    </submittedName>
</protein>
<feature type="region of interest" description="Disordered" evidence="1">
    <location>
        <begin position="70"/>
        <end position="98"/>
    </location>
</feature>
<keyword evidence="2" id="KW-0812">Transmembrane</keyword>
<evidence type="ECO:0000313" key="4">
    <source>
        <dbReference type="Proteomes" id="UP001151760"/>
    </source>
</evidence>
<proteinExistence type="predicted"/>
<comment type="caution">
    <text evidence="3">The sequence shown here is derived from an EMBL/GenBank/DDBJ whole genome shotgun (WGS) entry which is preliminary data.</text>
</comment>
<gene>
    <name evidence="3" type="ORF">Tco_1002454</name>
</gene>
<accession>A0ABQ5F6B3</accession>
<evidence type="ECO:0000313" key="3">
    <source>
        <dbReference type="EMBL" id="GJT58921.1"/>
    </source>
</evidence>
<dbReference type="EMBL" id="BQNB010017062">
    <property type="protein sequence ID" value="GJT58921.1"/>
    <property type="molecule type" value="Genomic_DNA"/>
</dbReference>
<evidence type="ECO:0000256" key="1">
    <source>
        <dbReference type="SAM" id="MobiDB-lite"/>
    </source>
</evidence>
<sequence length="237" mass="26656">MFTYKPSIKHLAQKQQSTCPCNTDFRASRVFSSGLSGVSTPDEEVTDGVSSSTSHNRIYMDNDGDFFPMHEKEKSQKPANTPLPYADRESSTRSSLVPARTNKSQALLQRLTHALYCFACFEFLINGVVAACLVLAFSCWLLFLLCFVCMLYCCCSKQNARKQAEAEWAIIAMNSGTPPLGEEGKSSPTHKREICTYHRLLLSSKVSSTILKYTAPNRPTYQTRLMNIKRHWKESLA</sequence>
<evidence type="ECO:0000256" key="2">
    <source>
        <dbReference type="SAM" id="Phobius"/>
    </source>
</evidence>
<organism evidence="3 4">
    <name type="scientific">Tanacetum coccineum</name>
    <dbReference type="NCBI Taxonomy" id="301880"/>
    <lineage>
        <taxon>Eukaryota</taxon>
        <taxon>Viridiplantae</taxon>
        <taxon>Streptophyta</taxon>
        <taxon>Embryophyta</taxon>
        <taxon>Tracheophyta</taxon>
        <taxon>Spermatophyta</taxon>
        <taxon>Magnoliopsida</taxon>
        <taxon>eudicotyledons</taxon>
        <taxon>Gunneridae</taxon>
        <taxon>Pentapetalae</taxon>
        <taxon>asterids</taxon>
        <taxon>campanulids</taxon>
        <taxon>Asterales</taxon>
        <taxon>Asteraceae</taxon>
        <taxon>Asteroideae</taxon>
        <taxon>Anthemideae</taxon>
        <taxon>Anthemidinae</taxon>
        <taxon>Tanacetum</taxon>
    </lineage>
</organism>
<reference evidence="3" key="1">
    <citation type="journal article" date="2022" name="Int. J. Mol. Sci.">
        <title>Draft Genome of Tanacetum Coccineum: Genomic Comparison of Closely Related Tanacetum-Family Plants.</title>
        <authorList>
            <person name="Yamashiro T."/>
            <person name="Shiraishi A."/>
            <person name="Nakayama K."/>
            <person name="Satake H."/>
        </authorList>
    </citation>
    <scope>NUCLEOTIDE SEQUENCE</scope>
</reference>
<dbReference type="Proteomes" id="UP001151760">
    <property type="component" value="Unassembled WGS sequence"/>
</dbReference>
<keyword evidence="2" id="KW-1133">Transmembrane helix</keyword>
<name>A0ABQ5F6B3_9ASTR</name>
<feature type="transmembrane region" description="Helical" evidence="2">
    <location>
        <begin position="123"/>
        <end position="153"/>
    </location>
</feature>
<keyword evidence="4" id="KW-1185">Reference proteome</keyword>